<sequence length="313" mass="36848">MNRETNLAINAVSIISKENENLLYSKWNEFIDSLDELWIRSGKNIYKFLLLVYSEYVFDSPYISYSSGTDSSFISILNKEPSNCFDSTLFLILAGRRFDNRVNLAITETHCWIEMKIEEESSSGVDTTPKQLETTFRLEHPENIHFRSLEETSEKFGEEKRFNIYTVLEEIVIQYIGNLMTNANNLRESNKLSFSETKFRLQQLYNLIDGKEDKIKGDKVLLAISKKYLYDLEINKALDLFERMDKRRAGEEVLENLVSILINYPFWKMKFDKSSVINKIRLIRDSILKRETNQEIENQNKRLEELFSILNSE</sequence>
<proteinExistence type="predicted"/>
<evidence type="ECO:0000313" key="1">
    <source>
        <dbReference type="EMBL" id="AYV86096.1"/>
    </source>
</evidence>
<name>A0A3G5AFW4_9VIRU</name>
<gene>
    <name evidence="1" type="ORF">Solivirus6_5</name>
</gene>
<reference evidence="1" key="1">
    <citation type="submission" date="2018-10" db="EMBL/GenBank/DDBJ databases">
        <title>Hidden diversity of soil giant viruses.</title>
        <authorList>
            <person name="Schulz F."/>
            <person name="Alteio L."/>
            <person name="Goudeau D."/>
            <person name="Ryan E.M."/>
            <person name="Malmstrom R.R."/>
            <person name="Blanchard J."/>
            <person name="Woyke T."/>
        </authorList>
    </citation>
    <scope>NUCLEOTIDE SEQUENCE</scope>
    <source>
        <strain evidence="1">SOV1</strain>
    </source>
</reference>
<dbReference type="EMBL" id="MK072494">
    <property type="protein sequence ID" value="AYV86096.1"/>
    <property type="molecule type" value="Genomic_DNA"/>
</dbReference>
<organism evidence="1">
    <name type="scientific">Solivirus sp</name>
    <dbReference type="NCBI Taxonomy" id="2487772"/>
    <lineage>
        <taxon>Viruses</taxon>
        <taxon>Pithoviruses</taxon>
    </lineage>
</organism>
<protein>
    <submittedName>
        <fullName evidence="1">Uncharacterized protein</fullName>
    </submittedName>
</protein>
<accession>A0A3G5AFW4</accession>